<dbReference type="GO" id="GO:0005524">
    <property type="term" value="F:ATP binding"/>
    <property type="evidence" value="ECO:0007669"/>
    <property type="project" value="UniProtKB-KW"/>
</dbReference>
<evidence type="ECO:0000256" key="6">
    <source>
        <dbReference type="ARBA" id="ARBA00022840"/>
    </source>
</evidence>
<evidence type="ECO:0000256" key="4">
    <source>
        <dbReference type="ARBA" id="ARBA00022741"/>
    </source>
</evidence>
<reference evidence="9" key="2">
    <citation type="submission" date="2025-09" db="UniProtKB">
        <authorList>
            <consortium name="Ensembl"/>
        </authorList>
    </citation>
    <scope>IDENTIFICATION</scope>
</reference>
<organism evidence="9 10">
    <name type="scientific">Dicentrarchus labrax</name>
    <name type="common">European seabass</name>
    <name type="synonym">Morone labrax</name>
    <dbReference type="NCBI Taxonomy" id="13489"/>
    <lineage>
        <taxon>Eukaryota</taxon>
        <taxon>Metazoa</taxon>
        <taxon>Chordata</taxon>
        <taxon>Craniata</taxon>
        <taxon>Vertebrata</taxon>
        <taxon>Euteleostomi</taxon>
        <taxon>Actinopterygii</taxon>
        <taxon>Neopterygii</taxon>
        <taxon>Teleostei</taxon>
        <taxon>Neoteleostei</taxon>
        <taxon>Acanthomorphata</taxon>
        <taxon>Eupercaria</taxon>
        <taxon>Moronidae</taxon>
        <taxon>Dicentrarchus</taxon>
    </lineage>
</organism>
<evidence type="ECO:0000256" key="3">
    <source>
        <dbReference type="ARBA" id="ARBA00022679"/>
    </source>
</evidence>
<sequence>MHLPFLKFQLKKIGEGGFGAVYAGIRITDSLPVIVVFLWVFQVFKIPLEVNLMQKVSGGPDSIGQSAAVSLLDWYYLDKEVIIVMERPDPCMDLLKYFVLFAGERLFLARPRKLQQSTC</sequence>
<keyword evidence="3" id="KW-0808">Transferase</keyword>
<dbReference type="InterPro" id="IPR011009">
    <property type="entry name" value="Kinase-like_dom_sf"/>
</dbReference>
<name>A0A8C4GWZ7_DICLA</name>
<dbReference type="PANTHER" id="PTHR22984:SF11">
    <property type="entry name" value="AURORA KINASE-RELATED"/>
    <property type="match status" value="1"/>
</dbReference>
<dbReference type="Gene3D" id="3.30.200.20">
    <property type="entry name" value="Phosphorylase Kinase, domain 1"/>
    <property type="match status" value="1"/>
</dbReference>
<dbReference type="GO" id="GO:0007346">
    <property type="term" value="P:regulation of mitotic cell cycle"/>
    <property type="evidence" value="ECO:0007669"/>
    <property type="project" value="TreeGrafter"/>
</dbReference>
<dbReference type="GO" id="GO:0043066">
    <property type="term" value="P:negative regulation of apoptotic process"/>
    <property type="evidence" value="ECO:0007669"/>
    <property type="project" value="TreeGrafter"/>
</dbReference>
<accession>A0A8C4GWZ7</accession>
<dbReference type="AlphaFoldDB" id="A0A8C4GWZ7"/>
<proteinExistence type="predicted"/>
<keyword evidence="10" id="KW-1185">Reference proteome</keyword>
<dbReference type="PANTHER" id="PTHR22984">
    <property type="entry name" value="SERINE/THREONINE-PROTEIN KINASE PIM"/>
    <property type="match status" value="1"/>
</dbReference>
<dbReference type="GeneTree" id="ENSGT00950000182996"/>
<protein>
    <recommendedName>
        <fullName evidence="1">non-specific serine/threonine protein kinase</fullName>
        <ecNumber evidence="1">2.7.11.1</ecNumber>
    </recommendedName>
</protein>
<comment type="catalytic activity">
    <reaction evidence="7">
        <text>L-threonyl-[protein] + ATP = O-phospho-L-threonyl-[protein] + ADP + H(+)</text>
        <dbReference type="Rhea" id="RHEA:46608"/>
        <dbReference type="Rhea" id="RHEA-COMP:11060"/>
        <dbReference type="Rhea" id="RHEA-COMP:11605"/>
        <dbReference type="ChEBI" id="CHEBI:15378"/>
        <dbReference type="ChEBI" id="CHEBI:30013"/>
        <dbReference type="ChEBI" id="CHEBI:30616"/>
        <dbReference type="ChEBI" id="CHEBI:61977"/>
        <dbReference type="ChEBI" id="CHEBI:456216"/>
        <dbReference type="EC" id="2.7.11.1"/>
    </reaction>
</comment>
<evidence type="ECO:0000256" key="7">
    <source>
        <dbReference type="ARBA" id="ARBA00047899"/>
    </source>
</evidence>
<keyword evidence="5" id="KW-0418">Kinase</keyword>
<dbReference type="Proteomes" id="UP000694389">
    <property type="component" value="Unassembled WGS sequence"/>
</dbReference>
<evidence type="ECO:0000256" key="2">
    <source>
        <dbReference type="ARBA" id="ARBA00022527"/>
    </source>
</evidence>
<dbReference type="Ensembl" id="ENSDLAT00005036181.2">
    <property type="protein sequence ID" value="ENSDLAP00005033889.1"/>
    <property type="gene ID" value="ENSDLAG00005026676.1"/>
</dbReference>
<dbReference type="GO" id="GO:0005737">
    <property type="term" value="C:cytoplasm"/>
    <property type="evidence" value="ECO:0007669"/>
    <property type="project" value="TreeGrafter"/>
</dbReference>
<dbReference type="InterPro" id="IPR051138">
    <property type="entry name" value="PIM_Ser/Thr_kinase"/>
</dbReference>
<keyword evidence="6" id="KW-0067">ATP-binding</keyword>
<keyword evidence="4" id="KW-0547">Nucleotide-binding</keyword>
<reference evidence="9" key="1">
    <citation type="submission" date="2025-08" db="UniProtKB">
        <authorList>
            <consortium name="Ensembl"/>
        </authorList>
    </citation>
    <scope>IDENTIFICATION</scope>
</reference>
<keyword evidence="2" id="KW-0723">Serine/threonine-protein kinase</keyword>
<dbReference type="GO" id="GO:0004674">
    <property type="term" value="F:protein serine/threonine kinase activity"/>
    <property type="evidence" value="ECO:0007669"/>
    <property type="project" value="UniProtKB-KW"/>
</dbReference>
<evidence type="ECO:0000256" key="1">
    <source>
        <dbReference type="ARBA" id="ARBA00012513"/>
    </source>
</evidence>
<evidence type="ECO:0000313" key="10">
    <source>
        <dbReference type="Proteomes" id="UP000694389"/>
    </source>
</evidence>
<evidence type="ECO:0000256" key="5">
    <source>
        <dbReference type="ARBA" id="ARBA00022777"/>
    </source>
</evidence>
<dbReference type="EC" id="2.7.11.1" evidence="1"/>
<evidence type="ECO:0000256" key="8">
    <source>
        <dbReference type="ARBA" id="ARBA00048679"/>
    </source>
</evidence>
<comment type="catalytic activity">
    <reaction evidence="8">
        <text>L-seryl-[protein] + ATP = O-phospho-L-seryl-[protein] + ADP + H(+)</text>
        <dbReference type="Rhea" id="RHEA:17989"/>
        <dbReference type="Rhea" id="RHEA-COMP:9863"/>
        <dbReference type="Rhea" id="RHEA-COMP:11604"/>
        <dbReference type="ChEBI" id="CHEBI:15378"/>
        <dbReference type="ChEBI" id="CHEBI:29999"/>
        <dbReference type="ChEBI" id="CHEBI:30616"/>
        <dbReference type="ChEBI" id="CHEBI:83421"/>
        <dbReference type="ChEBI" id="CHEBI:456216"/>
        <dbReference type="EC" id="2.7.11.1"/>
    </reaction>
</comment>
<dbReference type="SUPFAM" id="SSF56112">
    <property type="entry name" value="Protein kinase-like (PK-like)"/>
    <property type="match status" value="1"/>
</dbReference>
<evidence type="ECO:0000313" key="9">
    <source>
        <dbReference type="Ensembl" id="ENSDLAP00005033889.1"/>
    </source>
</evidence>